<dbReference type="InterPro" id="IPR016040">
    <property type="entry name" value="NAD(P)-bd_dom"/>
</dbReference>
<dbReference type="EMBL" id="FN649727">
    <property type="protein sequence ID" value="CBJ25704.1"/>
    <property type="molecule type" value="Genomic_DNA"/>
</dbReference>
<protein>
    <recommendedName>
        <fullName evidence="2">NAD(P)-binding domain-containing protein</fullName>
    </recommendedName>
</protein>
<dbReference type="AlphaFoldDB" id="D7G711"/>
<dbReference type="eggNOG" id="KOG4288">
    <property type="taxonomic scope" value="Eukaryota"/>
</dbReference>
<keyword evidence="1" id="KW-0732">Signal</keyword>
<gene>
    <name evidence="3" type="ORF">Esi_0008_0138</name>
</gene>
<dbReference type="Gene3D" id="3.40.50.720">
    <property type="entry name" value="NAD(P)-binding Rossmann-like Domain"/>
    <property type="match status" value="1"/>
</dbReference>
<reference evidence="3 4" key="1">
    <citation type="journal article" date="2010" name="Nature">
        <title>The Ectocarpus genome and the independent evolution of multicellularity in brown algae.</title>
        <authorList>
            <person name="Cock J.M."/>
            <person name="Sterck L."/>
            <person name="Rouze P."/>
            <person name="Scornet D."/>
            <person name="Allen A.E."/>
            <person name="Amoutzias G."/>
            <person name="Anthouard V."/>
            <person name="Artiguenave F."/>
            <person name="Aury J.M."/>
            <person name="Badger J.H."/>
            <person name="Beszteri B."/>
            <person name="Billiau K."/>
            <person name="Bonnet E."/>
            <person name="Bothwell J.H."/>
            <person name="Bowler C."/>
            <person name="Boyen C."/>
            <person name="Brownlee C."/>
            <person name="Carrano C.J."/>
            <person name="Charrier B."/>
            <person name="Cho G.Y."/>
            <person name="Coelho S.M."/>
            <person name="Collen J."/>
            <person name="Corre E."/>
            <person name="Da Silva C."/>
            <person name="Delage L."/>
            <person name="Delaroque N."/>
            <person name="Dittami S.M."/>
            <person name="Doulbeau S."/>
            <person name="Elias M."/>
            <person name="Farnham G."/>
            <person name="Gachon C.M."/>
            <person name="Gschloessl B."/>
            <person name="Heesch S."/>
            <person name="Jabbari K."/>
            <person name="Jubin C."/>
            <person name="Kawai H."/>
            <person name="Kimura K."/>
            <person name="Kloareg B."/>
            <person name="Kupper F.C."/>
            <person name="Lang D."/>
            <person name="Le Bail A."/>
            <person name="Leblanc C."/>
            <person name="Lerouge P."/>
            <person name="Lohr M."/>
            <person name="Lopez P.J."/>
            <person name="Martens C."/>
            <person name="Maumus F."/>
            <person name="Michel G."/>
            <person name="Miranda-Saavedra D."/>
            <person name="Morales J."/>
            <person name="Moreau H."/>
            <person name="Motomura T."/>
            <person name="Nagasato C."/>
            <person name="Napoli C.A."/>
            <person name="Nelson D.R."/>
            <person name="Nyvall-Collen P."/>
            <person name="Peters A.F."/>
            <person name="Pommier C."/>
            <person name="Potin P."/>
            <person name="Poulain J."/>
            <person name="Quesneville H."/>
            <person name="Read B."/>
            <person name="Rensing S.A."/>
            <person name="Ritter A."/>
            <person name="Rousvoal S."/>
            <person name="Samanta M."/>
            <person name="Samson G."/>
            <person name="Schroeder D.C."/>
            <person name="Segurens B."/>
            <person name="Strittmatter M."/>
            <person name="Tonon T."/>
            <person name="Tregear J.W."/>
            <person name="Valentin K."/>
            <person name="von Dassow P."/>
            <person name="Yamagishi T."/>
            <person name="Van de Peer Y."/>
            <person name="Wincker P."/>
        </authorList>
    </citation>
    <scope>NUCLEOTIDE SEQUENCE [LARGE SCALE GENOMIC DNA]</scope>
    <source>
        <strain evidence="4">Ec32 / CCAP1310/4</strain>
    </source>
</reference>
<feature type="domain" description="NAD(P)-binding" evidence="2">
    <location>
        <begin position="107"/>
        <end position="244"/>
    </location>
</feature>
<name>D7G711_ECTSI</name>
<proteinExistence type="predicted"/>
<dbReference type="GO" id="GO:0044877">
    <property type="term" value="F:protein-containing complex binding"/>
    <property type="evidence" value="ECO:0007669"/>
    <property type="project" value="TreeGrafter"/>
</dbReference>
<sequence length="341" mass="34387">MLRLTVLAAFMAGCSSFLVPPVLLRPPIMETSKGALHMTQNNDDMADSDYSGLSDGPVDRRTLLTAIPATVVAGVLGFAVAGSAPEKALARATPKAAPAGTNVVVLGGNGFVGSKVCELLVEAGATVTSVSRSGSKPDKWAAGQSWVDKVSWTKGDPTAGDLSAVFGKAAAVISCVGVIGGSDEEMEKGNGDVNVQAAKQAASGKAGRFVYVSVSHLVPEAFGGAAFKGYFDGKSRAEEAIAKSFPSTGVLIKPTFIYGGDSFGLTPPRVSDGYGSGIDALLSSGPIRAIAGISPGLIKVALSPPVSRDNVALACVAGALGRLQGTKFDGADEINAAASKA</sequence>
<feature type="chain" id="PRO_5003095843" description="NAD(P)-binding domain-containing protein" evidence="1">
    <location>
        <begin position="17"/>
        <end position="341"/>
    </location>
</feature>
<dbReference type="PANTHER" id="PTHR12126:SF16">
    <property type="entry name" value="MIOREX COMPLEX COMPONENT 2"/>
    <property type="match status" value="1"/>
</dbReference>
<keyword evidence="4" id="KW-1185">Reference proteome</keyword>
<evidence type="ECO:0000313" key="4">
    <source>
        <dbReference type="Proteomes" id="UP000002630"/>
    </source>
</evidence>
<dbReference type="GO" id="GO:0005739">
    <property type="term" value="C:mitochondrion"/>
    <property type="evidence" value="ECO:0007669"/>
    <property type="project" value="TreeGrafter"/>
</dbReference>
<dbReference type="SUPFAM" id="SSF51735">
    <property type="entry name" value="NAD(P)-binding Rossmann-fold domains"/>
    <property type="match status" value="1"/>
</dbReference>
<dbReference type="STRING" id="2880.D7G711"/>
<evidence type="ECO:0000259" key="2">
    <source>
        <dbReference type="Pfam" id="PF13460"/>
    </source>
</evidence>
<dbReference type="Pfam" id="PF13460">
    <property type="entry name" value="NAD_binding_10"/>
    <property type="match status" value="1"/>
</dbReference>
<feature type="signal peptide" evidence="1">
    <location>
        <begin position="1"/>
        <end position="16"/>
    </location>
</feature>
<dbReference type="InterPro" id="IPR051207">
    <property type="entry name" value="ComplexI_NDUFA9_subunit"/>
</dbReference>
<organism evidence="3 4">
    <name type="scientific">Ectocarpus siliculosus</name>
    <name type="common">Brown alga</name>
    <name type="synonym">Conferva siliculosa</name>
    <dbReference type="NCBI Taxonomy" id="2880"/>
    <lineage>
        <taxon>Eukaryota</taxon>
        <taxon>Sar</taxon>
        <taxon>Stramenopiles</taxon>
        <taxon>Ochrophyta</taxon>
        <taxon>PX clade</taxon>
        <taxon>Phaeophyceae</taxon>
        <taxon>Ectocarpales</taxon>
        <taxon>Ectocarpaceae</taxon>
        <taxon>Ectocarpus</taxon>
    </lineage>
</organism>
<dbReference type="EMBL" id="FN649035">
    <property type="protein sequence ID" value="CBJ25704.1"/>
    <property type="molecule type" value="Genomic_DNA"/>
</dbReference>
<dbReference type="Proteomes" id="UP000002630">
    <property type="component" value="Linkage Group LG02"/>
</dbReference>
<evidence type="ECO:0000256" key="1">
    <source>
        <dbReference type="SAM" id="SignalP"/>
    </source>
</evidence>
<evidence type="ECO:0000313" key="3">
    <source>
        <dbReference type="EMBL" id="CBJ25704.1"/>
    </source>
</evidence>
<dbReference type="InParanoid" id="D7G711"/>
<dbReference type="OMA" id="PPIMETS"/>
<dbReference type="PANTHER" id="PTHR12126">
    <property type="entry name" value="NADH-UBIQUINONE OXIDOREDUCTASE 39 KDA SUBUNIT-RELATED"/>
    <property type="match status" value="1"/>
</dbReference>
<dbReference type="InterPro" id="IPR036291">
    <property type="entry name" value="NAD(P)-bd_dom_sf"/>
</dbReference>
<accession>D7G711</accession>
<dbReference type="OrthoDB" id="276721at2759"/>